<dbReference type="PANTHER" id="PTHR35174">
    <property type="entry name" value="BLL7171 PROTEIN-RELATED"/>
    <property type="match status" value="1"/>
</dbReference>
<proteinExistence type="inferred from homology"/>
<reference evidence="4" key="1">
    <citation type="journal article" date="2019" name="Int. J. Syst. Evol. Microbiol.">
        <title>The Global Catalogue of Microorganisms (GCM) 10K type strain sequencing project: providing services to taxonomists for standard genome sequencing and annotation.</title>
        <authorList>
            <consortium name="The Broad Institute Genomics Platform"/>
            <consortium name="The Broad Institute Genome Sequencing Center for Infectious Disease"/>
            <person name="Wu L."/>
            <person name="Ma J."/>
        </authorList>
    </citation>
    <scope>NUCLEOTIDE SEQUENCE [LARGE SCALE GENOMIC DNA]</scope>
    <source>
        <strain evidence="4">JCM 16548</strain>
    </source>
</reference>
<dbReference type="InterPro" id="IPR005545">
    <property type="entry name" value="YCII"/>
</dbReference>
<evidence type="ECO:0000313" key="4">
    <source>
        <dbReference type="Proteomes" id="UP001500051"/>
    </source>
</evidence>
<dbReference type="Gene3D" id="3.30.70.1060">
    <property type="entry name" value="Dimeric alpha+beta barrel"/>
    <property type="match status" value="1"/>
</dbReference>
<comment type="caution">
    <text evidence="3">The sequence shown here is derived from an EMBL/GenBank/DDBJ whole genome shotgun (WGS) entry which is preliminary data.</text>
</comment>
<gene>
    <name evidence="3" type="ORF">GCM10022204_28560</name>
</gene>
<dbReference type="SUPFAM" id="SSF54909">
    <property type="entry name" value="Dimeric alpha+beta barrel"/>
    <property type="match status" value="1"/>
</dbReference>
<organism evidence="3 4">
    <name type="scientific">Microlunatus aurantiacus</name>
    <dbReference type="NCBI Taxonomy" id="446786"/>
    <lineage>
        <taxon>Bacteria</taxon>
        <taxon>Bacillati</taxon>
        <taxon>Actinomycetota</taxon>
        <taxon>Actinomycetes</taxon>
        <taxon>Propionibacteriales</taxon>
        <taxon>Propionibacteriaceae</taxon>
        <taxon>Microlunatus</taxon>
    </lineage>
</organism>
<sequence>MKYVILIHSNPQPWGHPTQQFTEEGRALPSEEHAEMDRGFEALMEEISASGEFVVAEALADPASATLFRWTPEAHLTTDGPYAETKEHLAGFFLIDCATRERAEEIAAHFTQPGGTVELRPAMWAGGDDH</sequence>
<evidence type="ECO:0000256" key="1">
    <source>
        <dbReference type="ARBA" id="ARBA00007689"/>
    </source>
</evidence>
<dbReference type="PANTHER" id="PTHR35174:SF3">
    <property type="entry name" value="BLL7171 PROTEIN"/>
    <property type="match status" value="1"/>
</dbReference>
<dbReference type="Pfam" id="PF03795">
    <property type="entry name" value="YCII"/>
    <property type="match status" value="1"/>
</dbReference>
<keyword evidence="4" id="KW-1185">Reference proteome</keyword>
<name>A0ABP7DT27_9ACTN</name>
<evidence type="ECO:0000313" key="3">
    <source>
        <dbReference type="EMBL" id="GAA3708722.1"/>
    </source>
</evidence>
<comment type="similarity">
    <text evidence="1">Belongs to the YciI family.</text>
</comment>
<dbReference type="InterPro" id="IPR011008">
    <property type="entry name" value="Dimeric_a/b-barrel"/>
</dbReference>
<dbReference type="RefSeq" id="WP_344813057.1">
    <property type="nucleotide sequence ID" value="NZ_BAAAYX010000013.1"/>
</dbReference>
<evidence type="ECO:0000259" key="2">
    <source>
        <dbReference type="Pfam" id="PF03795"/>
    </source>
</evidence>
<dbReference type="Proteomes" id="UP001500051">
    <property type="component" value="Unassembled WGS sequence"/>
</dbReference>
<feature type="domain" description="YCII-related" evidence="2">
    <location>
        <begin position="1"/>
        <end position="109"/>
    </location>
</feature>
<accession>A0ABP7DT27</accession>
<dbReference type="EMBL" id="BAAAYX010000013">
    <property type="protein sequence ID" value="GAA3708722.1"/>
    <property type="molecule type" value="Genomic_DNA"/>
</dbReference>
<protein>
    <submittedName>
        <fullName evidence="3">YciI family protein</fullName>
    </submittedName>
</protein>